<protein>
    <submittedName>
        <fullName evidence="2">Uncharacterized protein</fullName>
    </submittedName>
</protein>
<evidence type="ECO:0000313" key="5">
    <source>
        <dbReference type="Proteomes" id="UP000831485"/>
    </source>
</evidence>
<reference evidence="4" key="1">
    <citation type="submission" date="2020-06" db="EMBL/GenBank/DDBJ databases">
        <title>Draft genomic sequecing of Geomonas sp. Red736.</title>
        <authorList>
            <person name="Itoh H."/>
            <person name="Xu Z.X."/>
            <person name="Ushijima N."/>
            <person name="Masuda Y."/>
            <person name="Shiratori Y."/>
            <person name="Senoo K."/>
        </authorList>
    </citation>
    <scope>NUCLEOTIDE SEQUENCE [LARGE SCALE GENOMIC DNA]</scope>
    <source>
        <strain evidence="4">Red736</strain>
    </source>
</reference>
<dbReference type="EMBL" id="BLXY01000008">
    <property type="protein sequence ID" value="GFO65345.1"/>
    <property type="molecule type" value="Genomic_DNA"/>
</dbReference>
<accession>A0A6V8MYM5</accession>
<feature type="region of interest" description="Disordered" evidence="1">
    <location>
        <begin position="1"/>
        <end position="43"/>
    </location>
</feature>
<feature type="compositionally biased region" description="Low complexity" evidence="1">
    <location>
        <begin position="10"/>
        <end position="32"/>
    </location>
</feature>
<dbReference type="Proteomes" id="UP000568888">
    <property type="component" value="Unassembled WGS sequence"/>
</dbReference>
<reference evidence="2" key="2">
    <citation type="journal article" date="2021" name="Int. J. Syst. Evol. Microbiol.">
        <title>Geomonas silvestris sp. nov., Geomonas paludis sp. nov. and Geomonas limicola sp. nov., isolated from terrestrial environments, and emended description of the genus Geomonas.</title>
        <authorList>
            <person name="Itoh H."/>
            <person name="Xu Z."/>
            <person name="Masuda Y."/>
            <person name="Ushijima N."/>
            <person name="Hayakawa C."/>
            <person name="Shiratori Y."/>
            <person name="Senoo K."/>
        </authorList>
    </citation>
    <scope>NUCLEOTIDE SEQUENCE</scope>
    <source>
        <strain evidence="2">Red736</strain>
    </source>
</reference>
<dbReference type="RefSeq" id="WP_183349333.1">
    <property type="nucleotide sequence ID" value="NZ_BLXY01000008.1"/>
</dbReference>
<name>A0A6V8MYM5_9BACT</name>
<reference evidence="3" key="3">
    <citation type="submission" date="2022-04" db="EMBL/GenBank/DDBJ databases">
        <authorList>
            <person name="Liu G."/>
        </authorList>
    </citation>
    <scope>NUCLEOTIDE SEQUENCE</scope>
    <source>
        <strain evidence="3">RG22</strain>
    </source>
</reference>
<keyword evidence="5" id="KW-1185">Reference proteome</keyword>
<organism evidence="2 4">
    <name type="scientific">Geomonas paludis</name>
    <dbReference type="NCBI Taxonomy" id="2740185"/>
    <lineage>
        <taxon>Bacteria</taxon>
        <taxon>Pseudomonadati</taxon>
        <taxon>Thermodesulfobacteriota</taxon>
        <taxon>Desulfuromonadia</taxon>
        <taxon>Geobacterales</taxon>
        <taxon>Geobacteraceae</taxon>
        <taxon>Geomonas</taxon>
    </lineage>
</organism>
<sequence length="247" mass="26779">MLIERLQPESVPVTTSSSQLTSPSSSVQNSPTEKQKPEDPAITDQVLFSVQGDRKLADIRLQNERQNSTAAAIRETDKAAQELGQKIDKLKEPLETIVKNFPPFAPQDKERVKLLRAYTALRKEIDQLTFPPPPSVVEARKQVPLPEPLGMNADDSQIADHVDKLDAAAQSLTALRGDIAAATASFVADGRFASIFSAPKGAESHAFELIATESRAAEKSAEIGQQFAESVTQGVAQQHPQFLKGLS</sequence>
<evidence type="ECO:0000313" key="3">
    <source>
        <dbReference type="EMBL" id="UPU36478.1"/>
    </source>
</evidence>
<dbReference type="EMBL" id="CP096574">
    <property type="protein sequence ID" value="UPU36478.1"/>
    <property type="molecule type" value="Genomic_DNA"/>
</dbReference>
<dbReference type="AlphaFoldDB" id="A0A6V8MYM5"/>
<evidence type="ECO:0000256" key="1">
    <source>
        <dbReference type="SAM" id="MobiDB-lite"/>
    </source>
</evidence>
<proteinExistence type="predicted"/>
<dbReference type="Proteomes" id="UP000831485">
    <property type="component" value="Chromosome"/>
</dbReference>
<gene>
    <name evidence="2" type="ORF">GMPD_32640</name>
    <name evidence="3" type="ORF">M1B72_01895</name>
</gene>
<evidence type="ECO:0000313" key="2">
    <source>
        <dbReference type="EMBL" id="GFO65345.1"/>
    </source>
</evidence>
<evidence type="ECO:0000313" key="4">
    <source>
        <dbReference type="Proteomes" id="UP000568888"/>
    </source>
</evidence>